<organism evidence="6 7">
    <name type="scientific">Penicillium cosmopolitanum</name>
    <dbReference type="NCBI Taxonomy" id="1131564"/>
    <lineage>
        <taxon>Eukaryota</taxon>
        <taxon>Fungi</taxon>
        <taxon>Dikarya</taxon>
        <taxon>Ascomycota</taxon>
        <taxon>Pezizomycotina</taxon>
        <taxon>Eurotiomycetes</taxon>
        <taxon>Eurotiomycetidae</taxon>
        <taxon>Eurotiales</taxon>
        <taxon>Aspergillaceae</taxon>
        <taxon>Penicillium</taxon>
    </lineage>
</organism>
<dbReference type="Pfam" id="PF00385">
    <property type="entry name" value="Chromo"/>
    <property type="match status" value="1"/>
</dbReference>
<name>A0A9W9VRA2_9EURO</name>
<dbReference type="SMART" id="SM00298">
    <property type="entry name" value="CHROMO"/>
    <property type="match status" value="1"/>
</dbReference>
<evidence type="ECO:0000313" key="7">
    <source>
        <dbReference type="Proteomes" id="UP001147747"/>
    </source>
</evidence>
<dbReference type="SUPFAM" id="SSF54160">
    <property type="entry name" value="Chromo domain-like"/>
    <property type="match status" value="2"/>
</dbReference>
<evidence type="ECO:0000256" key="3">
    <source>
        <dbReference type="ARBA" id="ARBA00023242"/>
    </source>
</evidence>
<dbReference type="PROSITE" id="PS00598">
    <property type="entry name" value="CHROMO_1"/>
    <property type="match status" value="1"/>
</dbReference>
<keyword evidence="3" id="KW-0539">Nucleus</keyword>
<dbReference type="InterPro" id="IPR008251">
    <property type="entry name" value="Chromo_shadow_dom"/>
</dbReference>
<dbReference type="InterPro" id="IPR051219">
    <property type="entry name" value="Heterochromatin_chromo-domain"/>
</dbReference>
<dbReference type="PROSITE" id="PS50013">
    <property type="entry name" value="CHROMO_2"/>
    <property type="match status" value="1"/>
</dbReference>
<sequence length="245" mass="28111">MPPPVEEWSDEESGDIPFTTAPETKEATKNVEEEDEDEDDDDDDEEEEGVFVVEEIKKHRYEVDGTLFLFVKWKGWPAIKDHTWEPEIGLKDGAEDVLDAYYKKIGGRPDKPAEKPAEKGAKGPGRKRKSMAEKKEKPAATPTEIKRRRQSAPKNESKDDVKADANTPAASEDDEPSDWVPKSQNWDKEVQSVDTIIRDANDQELYALLLWTNGKRSRIHIQSCYERCPMKMLKFYEKHLVFKDG</sequence>
<comment type="caution">
    <text evidence="6">The sequence shown here is derived from an EMBL/GenBank/DDBJ whole genome shotgun (WGS) entry which is preliminary data.</text>
</comment>
<dbReference type="AlphaFoldDB" id="A0A9W9VRA2"/>
<dbReference type="GO" id="GO:0000792">
    <property type="term" value="C:heterochromatin"/>
    <property type="evidence" value="ECO:0007669"/>
    <property type="project" value="UniProtKB-ARBA"/>
</dbReference>
<feature type="compositionally biased region" description="Acidic residues" evidence="4">
    <location>
        <begin position="32"/>
        <end position="49"/>
    </location>
</feature>
<comment type="subcellular location">
    <subcellularLocation>
        <location evidence="1">Nucleus</location>
    </subcellularLocation>
</comment>
<accession>A0A9W9VRA2</accession>
<evidence type="ECO:0000256" key="1">
    <source>
        <dbReference type="ARBA" id="ARBA00004123"/>
    </source>
</evidence>
<evidence type="ECO:0000313" key="6">
    <source>
        <dbReference type="EMBL" id="KAJ5387780.1"/>
    </source>
</evidence>
<dbReference type="InterPro" id="IPR016197">
    <property type="entry name" value="Chromo-like_dom_sf"/>
</dbReference>
<protein>
    <recommendedName>
        <fullName evidence="5">Chromo domain-containing protein</fullName>
    </recommendedName>
</protein>
<comment type="subunit">
    <text evidence="2">Component of the NuA4 histone acetyltransferase complex.</text>
</comment>
<proteinExistence type="predicted"/>
<feature type="region of interest" description="Disordered" evidence="4">
    <location>
        <begin position="1"/>
        <end position="49"/>
    </location>
</feature>
<dbReference type="GeneID" id="81373938"/>
<dbReference type="OrthoDB" id="433924at2759"/>
<keyword evidence="7" id="KW-1185">Reference proteome</keyword>
<dbReference type="GO" id="GO:0006338">
    <property type="term" value="P:chromatin remodeling"/>
    <property type="evidence" value="ECO:0007669"/>
    <property type="project" value="UniProtKB-ARBA"/>
</dbReference>
<dbReference type="InterPro" id="IPR000953">
    <property type="entry name" value="Chromo/chromo_shadow_dom"/>
</dbReference>
<dbReference type="InterPro" id="IPR023779">
    <property type="entry name" value="Chromodomain_CS"/>
</dbReference>
<dbReference type="Gene3D" id="2.40.50.40">
    <property type="match status" value="2"/>
</dbReference>
<evidence type="ECO:0000256" key="4">
    <source>
        <dbReference type="SAM" id="MobiDB-lite"/>
    </source>
</evidence>
<dbReference type="GO" id="GO:0005634">
    <property type="term" value="C:nucleus"/>
    <property type="evidence" value="ECO:0007669"/>
    <property type="project" value="UniProtKB-SubCell"/>
</dbReference>
<dbReference type="RefSeq" id="XP_056485578.1">
    <property type="nucleotide sequence ID" value="XM_056634958.1"/>
</dbReference>
<dbReference type="CDD" id="cd00024">
    <property type="entry name" value="CD_CSD"/>
    <property type="match status" value="1"/>
</dbReference>
<reference evidence="6" key="1">
    <citation type="submission" date="2022-12" db="EMBL/GenBank/DDBJ databases">
        <authorList>
            <person name="Petersen C."/>
        </authorList>
    </citation>
    <scope>NUCLEOTIDE SEQUENCE</scope>
    <source>
        <strain evidence="6">IBT 29677</strain>
    </source>
</reference>
<evidence type="ECO:0000259" key="5">
    <source>
        <dbReference type="PROSITE" id="PS50013"/>
    </source>
</evidence>
<feature type="region of interest" description="Disordered" evidence="4">
    <location>
        <begin position="105"/>
        <end position="186"/>
    </location>
</feature>
<reference evidence="6" key="2">
    <citation type="journal article" date="2023" name="IMA Fungus">
        <title>Comparative genomic study of the Penicillium genus elucidates a diverse pangenome and 15 lateral gene transfer events.</title>
        <authorList>
            <person name="Petersen C."/>
            <person name="Sorensen T."/>
            <person name="Nielsen M.R."/>
            <person name="Sondergaard T.E."/>
            <person name="Sorensen J.L."/>
            <person name="Fitzpatrick D.A."/>
            <person name="Frisvad J.C."/>
            <person name="Nielsen K.L."/>
        </authorList>
    </citation>
    <scope>NUCLEOTIDE SEQUENCE</scope>
    <source>
        <strain evidence="6">IBT 29677</strain>
    </source>
</reference>
<feature type="domain" description="Chromo" evidence="5">
    <location>
        <begin position="51"/>
        <end position="113"/>
    </location>
</feature>
<dbReference type="EMBL" id="JAPZBU010000009">
    <property type="protein sequence ID" value="KAJ5387780.1"/>
    <property type="molecule type" value="Genomic_DNA"/>
</dbReference>
<gene>
    <name evidence="6" type="ORF">N7509_010321</name>
</gene>
<evidence type="ECO:0000256" key="2">
    <source>
        <dbReference type="ARBA" id="ARBA00011353"/>
    </source>
</evidence>
<dbReference type="PANTHER" id="PTHR22812">
    <property type="entry name" value="CHROMOBOX PROTEIN"/>
    <property type="match status" value="1"/>
</dbReference>
<dbReference type="Pfam" id="PF01393">
    <property type="entry name" value="Chromo_shadow"/>
    <property type="match status" value="1"/>
</dbReference>
<dbReference type="Proteomes" id="UP001147747">
    <property type="component" value="Unassembled WGS sequence"/>
</dbReference>
<dbReference type="InterPro" id="IPR023780">
    <property type="entry name" value="Chromo_domain"/>
</dbReference>
<feature type="compositionally biased region" description="Basic and acidic residues" evidence="4">
    <location>
        <begin position="107"/>
        <end position="121"/>
    </location>
</feature>
<dbReference type="SMART" id="SM00300">
    <property type="entry name" value="ChSh"/>
    <property type="match status" value="1"/>
</dbReference>